<dbReference type="RefSeq" id="XP_024115153.1">
    <property type="nucleotide sequence ID" value="XM_024259385.2"/>
</dbReference>
<dbReference type="CDD" id="cd06133">
    <property type="entry name" value="ERI-1_3'hExo_like"/>
    <property type="match status" value="1"/>
</dbReference>
<evidence type="ECO:0000313" key="14">
    <source>
        <dbReference type="Ensembl" id="ENSOMEP00000033418.1"/>
    </source>
</evidence>
<evidence type="ECO:0000256" key="2">
    <source>
        <dbReference type="ARBA" id="ARBA00022722"/>
    </source>
</evidence>
<evidence type="ECO:0000256" key="4">
    <source>
        <dbReference type="ARBA" id="ARBA00022771"/>
    </source>
</evidence>
<keyword evidence="15" id="KW-1185">Reference proteome</keyword>
<dbReference type="InterPro" id="IPR047201">
    <property type="entry name" value="ERI-1_3'hExo-like"/>
</dbReference>
<dbReference type="Pfam" id="PF06839">
    <property type="entry name" value="Zn_ribbon_GRF"/>
    <property type="match status" value="1"/>
</dbReference>
<dbReference type="SMART" id="SM00479">
    <property type="entry name" value="EXOIII"/>
    <property type="match status" value="1"/>
</dbReference>
<dbReference type="PANTHER" id="PTHR23044:SF61">
    <property type="entry name" value="3'-5' EXORIBONUCLEASE 1-RELATED"/>
    <property type="match status" value="1"/>
</dbReference>
<dbReference type="PaxDb" id="30732-ENSOMEP00000033418"/>
<evidence type="ECO:0000256" key="12">
    <source>
        <dbReference type="PROSITE-ProRule" id="PRU01343"/>
    </source>
</evidence>
<evidence type="ECO:0000313" key="15">
    <source>
        <dbReference type="Proteomes" id="UP000261560"/>
    </source>
</evidence>
<evidence type="ECO:0000256" key="1">
    <source>
        <dbReference type="ARBA" id="ARBA00001946"/>
    </source>
</evidence>
<dbReference type="Proteomes" id="UP000261560">
    <property type="component" value="Unplaced"/>
</dbReference>
<comment type="cofactor">
    <cofactor evidence="1">
        <name>Mg(2+)</name>
        <dbReference type="ChEBI" id="CHEBI:18420"/>
    </cofactor>
</comment>
<dbReference type="GO" id="GO:0008270">
    <property type="term" value="F:zinc ion binding"/>
    <property type="evidence" value="ECO:0007669"/>
    <property type="project" value="UniProtKB-KW"/>
</dbReference>
<evidence type="ECO:0000256" key="10">
    <source>
        <dbReference type="ARBA" id="ARBA00068097"/>
    </source>
</evidence>
<dbReference type="Gene3D" id="3.30.420.10">
    <property type="entry name" value="Ribonuclease H-like superfamily/Ribonuclease H"/>
    <property type="match status" value="1"/>
</dbReference>
<keyword evidence="3" id="KW-0479">Metal-binding</keyword>
<comment type="similarity">
    <text evidence="9">Belongs to the ERI2 family.</text>
</comment>
<keyword evidence="6" id="KW-0862">Zinc</keyword>
<dbReference type="InterPro" id="IPR010666">
    <property type="entry name" value="Znf_GRF"/>
</dbReference>
<evidence type="ECO:0000256" key="7">
    <source>
        <dbReference type="ARBA" id="ARBA00022839"/>
    </source>
</evidence>
<keyword evidence="5" id="KW-0378">Hydrolase</keyword>
<dbReference type="AlphaFoldDB" id="A0A3B3DTJ0"/>
<dbReference type="GO" id="GO:0000175">
    <property type="term" value="F:3'-5'-RNA exonuclease activity"/>
    <property type="evidence" value="ECO:0007669"/>
    <property type="project" value="InterPro"/>
</dbReference>
<evidence type="ECO:0000256" key="8">
    <source>
        <dbReference type="ARBA" id="ARBA00022842"/>
    </source>
</evidence>
<evidence type="ECO:0000256" key="11">
    <source>
        <dbReference type="ARBA" id="ARBA00083876"/>
    </source>
</evidence>
<dbReference type="PANTHER" id="PTHR23044">
    <property type="entry name" value="3'-5' EXONUCLEASE ERI1-RELATED"/>
    <property type="match status" value="1"/>
</dbReference>
<dbReference type="FunFam" id="3.30.420.10:FF:000062">
    <property type="entry name" value="ERI1 exoribonuclease 2 isoform X1"/>
    <property type="match status" value="1"/>
</dbReference>
<evidence type="ECO:0000256" key="6">
    <source>
        <dbReference type="ARBA" id="ARBA00022833"/>
    </source>
</evidence>
<dbReference type="Ensembl" id="ENSOMET00000026510.1">
    <property type="protein sequence ID" value="ENSOMEP00000033418.1"/>
    <property type="gene ID" value="ENSOMEG00000019453.1"/>
</dbReference>
<dbReference type="SUPFAM" id="SSF53098">
    <property type="entry name" value="Ribonuclease H-like"/>
    <property type="match status" value="1"/>
</dbReference>
<evidence type="ECO:0000256" key="3">
    <source>
        <dbReference type="ARBA" id="ARBA00022723"/>
    </source>
</evidence>
<sequence length="709" mass="78905">MSTKKLAKTLGLVKQRSKNVSSASKRVISNQIFSYLIVIDFESTCWREKNNYSQEIIEFPAVLLNTSTGDIDSEFHTFVQPQEHPILSEFCTELTGITQVQVEAGIPLQICLPRFNRWLQSLQLEMGFTFPNKQQTSSASSSAQKLCTFVTWSDWDLGVCLQYECKRKQLHKPDVLNNWIDLRSTYRMWYNRKPKGLNGALQDLGLLFDGREHSGLDDAKNTARLAAKMMRDGCVMKITRSLDRTPVVVQKNATHLIENTKEKLTVSKNEDGPSTSKSFLPKVLNKACQKQTFPEKNNESSAVVVGSTSLIKSVQKCESLISPKTLLNAPPAAAALWGHTRTPPAARMSSTPMNLHSTHNSSSHVLCSTTISCLTDVPQANQRSDAASVDDMEDVELLVDPEERCGSYDDVVLECGENEGDSEFHAGICDEEESENSHSSRNDVTVGVNLKERGTVVQRNLGNILQNSLIWENKILVSTRSVFNPKKEMTNLVKSDHCFAVPKPVNWRKQNQSKIVPSPKVQEKSYKNNTKDVLGTNFLVSKNISTLNIISSKPKPDITKHVRPLNSPLTIYSEPEKRSSSVSLHTPNNVLSTLPTNSFSSHVNRSCVSGTTKGQKMTSPLCACGRRAKRQVVSNGGPNHGRGFYCCPVRRSGGKGKMEKRCDFFKWESALMKSNAVDASVFRSSVSFCHMNSSLSHYLANKAQLRKSC</sequence>
<evidence type="ECO:0000259" key="13">
    <source>
        <dbReference type="PROSITE" id="PS51999"/>
    </source>
</evidence>
<dbReference type="InterPro" id="IPR013520">
    <property type="entry name" value="Ribonucl_H"/>
</dbReference>
<dbReference type="PROSITE" id="PS51999">
    <property type="entry name" value="ZF_GRF"/>
    <property type="match status" value="1"/>
</dbReference>
<keyword evidence="8" id="KW-0460">Magnesium</keyword>
<keyword evidence="2" id="KW-0540">Nuclease</keyword>
<evidence type="ECO:0000256" key="5">
    <source>
        <dbReference type="ARBA" id="ARBA00022801"/>
    </source>
</evidence>
<organism evidence="14 15">
    <name type="scientific">Oryzias melastigma</name>
    <name type="common">Marine medaka</name>
    <dbReference type="NCBI Taxonomy" id="30732"/>
    <lineage>
        <taxon>Eukaryota</taxon>
        <taxon>Metazoa</taxon>
        <taxon>Chordata</taxon>
        <taxon>Craniata</taxon>
        <taxon>Vertebrata</taxon>
        <taxon>Euteleostomi</taxon>
        <taxon>Actinopterygii</taxon>
        <taxon>Neopterygii</taxon>
        <taxon>Teleostei</taxon>
        <taxon>Neoteleostei</taxon>
        <taxon>Acanthomorphata</taxon>
        <taxon>Ovalentaria</taxon>
        <taxon>Atherinomorphae</taxon>
        <taxon>Beloniformes</taxon>
        <taxon>Adrianichthyidae</taxon>
        <taxon>Oryziinae</taxon>
        <taxon>Oryzias</taxon>
    </lineage>
</organism>
<dbReference type="InterPro" id="IPR051274">
    <property type="entry name" value="3-5_Exoribonuclease"/>
</dbReference>
<dbReference type="GeneTree" id="ENSGT00530000063205"/>
<dbReference type="InterPro" id="IPR012337">
    <property type="entry name" value="RNaseH-like_sf"/>
</dbReference>
<name>A0A3B3DTJ0_ORYME</name>
<protein>
    <recommendedName>
        <fullName evidence="10">ERI1 exoribonuclease 2</fullName>
    </recommendedName>
    <alternativeName>
        <fullName evidence="11">Exonuclease domain-containing protein 1</fullName>
    </alternativeName>
</protein>
<dbReference type="Pfam" id="PF00929">
    <property type="entry name" value="RNase_T"/>
    <property type="match status" value="2"/>
</dbReference>
<keyword evidence="7" id="KW-0269">Exonuclease</keyword>
<proteinExistence type="inferred from homology"/>
<keyword evidence="4 12" id="KW-0863">Zinc-finger</keyword>
<reference evidence="14" key="1">
    <citation type="submission" date="2025-08" db="UniProtKB">
        <authorList>
            <consortium name="Ensembl"/>
        </authorList>
    </citation>
    <scope>IDENTIFICATION</scope>
</reference>
<feature type="domain" description="GRF-type" evidence="13">
    <location>
        <begin position="622"/>
        <end position="671"/>
    </location>
</feature>
<dbReference type="GO" id="GO:0003676">
    <property type="term" value="F:nucleic acid binding"/>
    <property type="evidence" value="ECO:0007669"/>
    <property type="project" value="InterPro"/>
</dbReference>
<dbReference type="InterPro" id="IPR036397">
    <property type="entry name" value="RNaseH_sf"/>
</dbReference>
<accession>A0A3B3DTJ0</accession>
<reference evidence="14" key="2">
    <citation type="submission" date="2025-09" db="UniProtKB">
        <authorList>
            <consortium name="Ensembl"/>
        </authorList>
    </citation>
    <scope>IDENTIFICATION</scope>
</reference>
<evidence type="ECO:0000256" key="9">
    <source>
        <dbReference type="ARBA" id="ARBA00038042"/>
    </source>
</evidence>
<dbReference type="STRING" id="30732.ENSOMEP00000033418"/>
<dbReference type="GeneID" id="112137208"/>